<name>A0A1Z1WHJ8_9ACTN</name>
<dbReference type="Proteomes" id="UP000195880">
    <property type="component" value="Chromosome"/>
</dbReference>
<evidence type="ECO:0000256" key="1">
    <source>
        <dbReference type="SAM" id="MobiDB-lite"/>
    </source>
</evidence>
<evidence type="ECO:0000313" key="2">
    <source>
        <dbReference type="EMBL" id="ARX85858.1"/>
    </source>
</evidence>
<dbReference type="AlphaFoldDB" id="A0A1Z1WHJ8"/>
<reference evidence="2 3" key="1">
    <citation type="submission" date="2017-05" db="EMBL/GenBank/DDBJ databases">
        <title>Streptomyces alboflavus Genome sequencing and assembly.</title>
        <authorList>
            <person name="Wang Y."/>
            <person name="Du B."/>
            <person name="Ding Y."/>
            <person name="Liu H."/>
            <person name="Hou Q."/>
            <person name="Liu K."/>
            <person name="Wang C."/>
            <person name="Yao L."/>
        </authorList>
    </citation>
    <scope>NUCLEOTIDE SEQUENCE [LARGE SCALE GENOMIC DNA]</scope>
    <source>
        <strain evidence="2 3">MDJK44</strain>
    </source>
</reference>
<evidence type="ECO:0000313" key="3">
    <source>
        <dbReference type="Proteomes" id="UP000195880"/>
    </source>
</evidence>
<keyword evidence="3" id="KW-1185">Reference proteome</keyword>
<organism evidence="2 3">
    <name type="scientific">Streptomyces alboflavus</name>
    <dbReference type="NCBI Taxonomy" id="67267"/>
    <lineage>
        <taxon>Bacteria</taxon>
        <taxon>Bacillati</taxon>
        <taxon>Actinomycetota</taxon>
        <taxon>Actinomycetes</taxon>
        <taxon>Kitasatosporales</taxon>
        <taxon>Streptomycetaceae</taxon>
        <taxon>Streptomyces</taxon>
    </lineage>
</organism>
<feature type="region of interest" description="Disordered" evidence="1">
    <location>
        <begin position="1"/>
        <end position="22"/>
    </location>
</feature>
<gene>
    <name evidence="2" type="ORF">SMD44_05327</name>
</gene>
<sequence length="35" mass="3450">MSGPSTGDVTPDYLPGGGATGLPVYDAAYPSTYNG</sequence>
<dbReference type="KEGG" id="salf:SMD44_05327"/>
<proteinExistence type="predicted"/>
<protein>
    <submittedName>
        <fullName evidence="2">Putative Mucin-19</fullName>
    </submittedName>
</protein>
<accession>A0A1Z1WHJ8</accession>
<dbReference type="EMBL" id="CP021748">
    <property type="protein sequence ID" value="ARX85858.1"/>
    <property type="molecule type" value="Genomic_DNA"/>
</dbReference>